<evidence type="ECO:0000256" key="8">
    <source>
        <dbReference type="ARBA" id="ARBA00022825"/>
    </source>
</evidence>
<dbReference type="GO" id="GO:0004177">
    <property type="term" value="F:aminopeptidase activity"/>
    <property type="evidence" value="ECO:0007669"/>
    <property type="project" value="UniProtKB-KW"/>
</dbReference>
<evidence type="ECO:0000256" key="1">
    <source>
        <dbReference type="ARBA" id="ARBA00001910"/>
    </source>
</evidence>
<feature type="domain" description="Peptidase S8/S53" evidence="11">
    <location>
        <begin position="96"/>
        <end position="560"/>
    </location>
</feature>
<dbReference type="SUPFAM" id="SSF52743">
    <property type="entry name" value="Subtilisin-like"/>
    <property type="match status" value="1"/>
</dbReference>
<evidence type="ECO:0000256" key="2">
    <source>
        <dbReference type="ARBA" id="ARBA00011073"/>
    </source>
</evidence>
<evidence type="ECO:0000259" key="12">
    <source>
        <dbReference type="Pfam" id="PF12580"/>
    </source>
</evidence>
<evidence type="ECO:0000313" key="17">
    <source>
        <dbReference type="Proteomes" id="UP001153321"/>
    </source>
</evidence>
<dbReference type="EMBL" id="LR824533">
    <property type="protein sequence ID" value="CAH1640004.1"/>
    <property type="molecule type" value="Genomic_DNA"/>
</dbReference>
<dbReference type="Gene3D" id="6.10.250.3080">
    <property type="match status" value="1"/>
</dbReference>
<dbReference type="Gene3D" id="2.60.40.3170">
    <property type="match status" value="1"/>
</dbReference>
<dbReference type="PANTHER" id="PTHR43806">
    <property type="entry name" value="PEPTIDASE S8"/>
    <property type="match status" value="1"/>
</dbReference>
<keyword evidence="8 10" id="KW-0720">Serine protease</keyword>
<protein>
    <recommendedName>
        <fullName evidence="4">Tripeptidyl-peptidase 2</fullName>
        <ecNumber evidence="3">3.4.14.10</ecNumber>
    </recommendedName>
    <alternativeName>
        <fullName evidence="9">Tripeptidyl aminopeptidase</fullName>
    </alternativeName>
</protein>
<comment type="similarity">
    <text evidence="2 10">Belongs to the peptidase S8 family.</text>
</comment>
<dbReference type="GO" id="GO:0006508">
    <property type="term" value="P:proteolysis"/>
    <property type="evidence" value="ECO:0007669"/>
    <property type="project" value="UniProtKB-KW"/>
</dbReference>
<dbReference type="InterPro" id="IPR036852">
    <property type="entry name" value="Peptidase_S8/S53_dom_sf"/>
</dbReference>
<evidence type="ECO:0000259" key="15">
    <source>
        <dbReference type="Pfam" id="PF21316"/>
    </source>
</evidence>
<dbReference type="EC" id="3.4.14.10" evidence="3"/>
<dbReference type="FunFam" id="3.40.50.200:FF:000003">
    <property type="entry name" value="Tripeptidyl peptidase 2"/>
    <property type="match status" value="1"/>
</dbReference>
<organism evidence="16 17">
    <name type="scientific">Spodoptera littoralis</name>
    <name type="common">Egyptian cotton leafworm</name>
    <dbReference type="NCBI Taxonomy" id="7109"/>
    <lineage>
        <taxon>Eukaryota</taxon>
        <taxon>Metazoa</taxon>
        <taxon>Ecdysozoa</taxon>
        <taxon>Arthropoda</taxon>
        <taxon>Hexapoda</taxon>
        <taxon>Insecta</taxon>
        <taxon>Pterygota</taxon>
        <taxon>Neoptera</taxon>
        <taxon>Endopterygota</taxon>
        <taxon>Lepidoptera</taxon>
        <taxon>Glossata</taxon>
        <taxon>Ditrysia</taxon>
        <taxon>Noctuoidea</taxon>
        <taxon>Noctuidae</taxon>
        <taxon>Amphipyrinae</taxon>
        <taxon>Spodoptera</taxon>
    </lineage>
</organism>
<evidence type="ECO:0000313" key="16">
    <source>
        <dbReference type="EMBL" id="CAH1640004.1"/>
    </source>
</evidence>
<feature type="domain" description="Tripeptidyl peptidase II C-terminal" evidence="13">
    <location>
        <begin position="1119"/>
        <end position="1184"/>
    </location>
</feature>
<name>A0A9P0I5Y4_SPOLI</name>
<dbReference type="PROSITE" id="PS00138">
    <property type="entry name" value="SUBTILASE_SER"/>
    <property type="match status" value="1"/>
</dbReference>
<dbReference type="PROSITE" id="PS51892">
    <property type="entry name" value="SUBTILASE"/>
    <property type="match status" value="1"/>
</dbReference>
<dbReference type="GO" id="GO:0008240">
    <property type="term" value="F:tripeptidyl-peptidase activity"/>
    <property type="evidence" value="ECO:0007669"/>
    <property type="project" value="UniProtKB-EC"/>
</dbReference>
<dbReference type="InterPro" id="IPR022232">
    <property type="entry name" value="TPPII_C_art"/>
</dbReference>
<dbReference type="InterPro" id="IPR015500">
    <property type="entry name" value="Peptidase_S8_subtilisin-rel"/>
</dbReference>
<reference evidence="16" key="1">
    <citation type="submission" date="2022-02" db="EMBL/GenBank/DDBJ databases">
        <authorList>
            <person name="King R."/>
        </authorList>
    </citation>
    <scope>NUCLEOTIDE SEQUENCE</scope>
</reference>
<feature type="domain" description="Tripeptidyl peptidase II second Ig-like" evidence="12">
    <location>
        <begin position="899"/>
        <end position="1075"/>
    </location>
</feature>
<keyword evidence="5" id="KW-0031">Aminopeptidase</keyword>
<dbReference type="InterPro" id="IPR000209">
    <property type="entry name" value="Peptidase_S8/S53_dom"/>
</dbReference>
<evidence type="ECO:0000256" key="6">
    <source>
        <dbReference type="ARBA" id="ARBA00022670"/>
    </source>
</evidence>
<dbReference type="GO" id="GO:0005829">
    <property type="term" value="C:cytosol"/>
    <property type="evidence" value="ECO:0007669"/>
    <property type="project" value="TreeGrafter"/>
</dbReference>
<dbReference type="PANTHER" id="PTHR43806:SF14">
    <property type="entry name" value="TRIPEPTIDYL-PEPTIDASE 2"/>
    <property type="match status" value="1"/>
</dbReference>
<dbReference type="InterPro" id="IPR048384">
    <property type="entry name" value="TPPII_GBD"/>
</dbReference>
<dbReference type="Gene3D" id="3.40.50.200">
    <property type="entry name" value="Peptidase S8/S53 domain"/>
    <property type="match status" value="2"/>
</dbReference>
<dbReference type="CDD" id="cd04857">
    <property type="entry name" value="Peptidases_S8_Tripeptidyl_Aminopeptidase_II"/>
    <property type="match status" value="1"/>
</dbReference>
<feature type="domain" description="Tripeptidyl-peptidase II first Ig-like" evidence="14">
    <location>
        <begin position="593"/>
        <end position="692"/>
    </location>
</feature>
<evidence type="ECO:0000259" key="14">
    <source>
        <dbReference type="Pfam" id="PF21223"/>
    </source>
</evidence>
<dbReference type="Pfam" id="PF21223">
    <property type="entry name" value="TPPII_Ig-like-1"/>
    <property type="match status" value="1"/>
</dbReference>
<gene>
    <name evidence="16" type="ORF">SPLIT_LOCUS5360</name>
</gene>
<evidence type="ECO:0000259" key="11">
    <source>
        <dbReference type="Pfam" id="PF00082"/>
    </source>
</evidence>
<dbReference type="InterPro" id="IPR046939">
    <property type="entry name" value="TPPII_C_sf"/>
</dbReference>
<dbReference type="InterPro" id="IPR048383">
    <property type="entry name" value="TPPII_Ig-like-1"/>
</dbReference>
<dbReference type="InterPro" id="IPR050131">
    <property type="entry name" value="Peptidase_S8_subtilisin-like"/>
</dbReference>
<dbReference type="PRINTS" id="PR00723">
    <property type="entry name" value="SUBTILISIN"/>
</dbReference>
<evidence type="ECO:0000256" key="4">
    <source>
        <dbReference type="ARBA" id="ARBA00020244"/>
    </source>
</evidence>
<feature type="active site" description="Charge relay system" evidence="10">
    <location>
        <position position="520"/>
    </location>
</feature>
<comment type="catalytic activity">
    <reaction evidence="1">
        <text>Release of an N-terminal tripeptide from a polypeptide.</text>
        <dbReference type="EC" id="3.4.14.10"/>
    </reaction>
</comment>
<feature type="domain" description="Tripeptidyl-peptidase II galactose-binding" evidence="15">
    <location>
        <begin position="775"/>
        <end position="863"/>
    </location>
</feature>
<evidence type="ECO:0000256" key="5">
    <source>
        <dbReference type="ARBA" id="ARBA00022438"/>
    </source>
</evidence>
<keyword evidence="7 10" id="KW-0378">Hydrolase</keyword>
<dbReference type="GO" id="GO:0004252">
    <property type="term" value="F:serine-type endopeptidase activity"/>
    <property type="evidence" value="ECO:0007669"/>
    <property type="project" value="UniProtKB-UniRule"/>
</dbReference>
<dbReference type="InterPro" id="IPR023828">
    <property type="entry name" value="Peptidase_S8_Ser-AS"/>
</dbReference>
<dbReference type="Pfam" id="PF12580">
    <property type="entry name" value="TPPII"/>
    <property type="match status" value="1"/>
</dbReference>
<accession>A0A9P0I5Y4</accession>
<feature type="active site" description="Charge relay system" evidence="10">
    <location>
        <position position="330"/>
    </location>
</feature>
<dbReference type="Pfam" id="PF12583">
    <property type="entry name" value="TPPII_C"/>
    <property type="match status" value="1"/>
</dbReference>
<evidence type="ECO:0000256" key="3">
    <source>
        <dbReference type="ARBA" id="ARBA00012462"/>
    </source>
</evidence>
<sequence length="1357" mass="149581">MKALGRISYHIFTNYRTKQSSNNFVIRMTVNCVLPESLPKSSQLIAKCDQIMNNAVIGSSKMADAPIDCDFPVWGLMPKKETGVVSFITKNPIYDGRDTVIAIFDSGVDPAAAGLTVTSTGETKVIERYDCSGCGDVDTSTIIKKVSEGCITGLTGRKLKIPEKWKNPSGTWRVGILHPFSIYPTKLKERMQEHRKEHSWDIGYKPAFAEANKNLQDFETDVVAKNPVLSPEDKIQKEELEARVEVLQTAEKKYNDVGPTYDCVLFHDGTVWRACIDTSECGDLASGPFLGEYSVTQEHTHLTPFDEMTISINVHDEGQTLEVVGMCSTHGTHVAAIASGYFPDEPERNGVAPGAKIVSLTIGDSRLGSMETGTALVRACIKVMELSKKMKIDVINMSYGEHAHWSNAGRIGDIICEVVNRYNVSWVVSAGNHGPALCTVGAPPDIAQPILIGVGAYVSPEMMSAAYSMRARLSGGAFSWSSRGPAADGASGLTVCAPGGAVAAVARFTLRNCQLMNGTSMAAPHVAGAVAMLVSGLKAKNLAYSPYSIKRALENSATYLSHVEPWAQGCGLLNVEKAFDLLGEYSSAPERDVTFSIQCGPSNAKGILLRPRVDDVPKDIGITVEPHFLQDHNDMENKSVIPKQIAFGMRLALSCDAAWLSCPQYLDMMNAARPWTVRIDTTGLKPGPHFTRKFTNYAIVLHYVDNMIKVTSAKRLCWESQMVYRKLLGDNIVAYDVSAVSRGPVFRVPVSVFQPEPLSLASAAPPALAARDVLFQPATIVRHFVIVPPEATWGVLKISTEDKEKTGRFLIHTMQLLPKKSCRCHETQKMINVTAEAPTVLPFQVVGGVTLEVVIAKYWANIGDLVTSYSVEFHGLQPDFGNKLVISAADGVRAVTLRALRLQDVQPTAQLKYLEPAVRPSESKITPLTARDVIPPSRQIYQLVNTYNFHIAKATEVSPIISLLCDMLYESEFESQMWMLYNSCKQLMATGDAYPSKYSVKLEKGEYTLRLNVRHDSRALLDRLQDLPALIQQRLPAPIALDALTGGKKYNSGSLASGNLLPLYFTTIPADKLSRSSLSVGVSLSGSVSFAREEGARRVATYPLQYVPLDAPRRAPAARDKDKPKHDDYMDAYKDFTTGWLAKLEGDKLEHVYEELVEKFPGYLGAHISYLNALDSPTDTKKLPHANEDPDVTTAWCEQMITIAEKVIKAIDQDKLLAYLGMKNDTRSDASKIKQEQEKQRGYLVEALSRRGTALCRVRALSRGAAAGDALRDNMQDLLKYTDLTDAKAIHYGVWHCFTFKQWGRAIKLLTKIQEERPSKEVEERLIEAYQQLGWDFYAKAAQGAIPIKYPANYRPF</sequence>
<evidence type="ECO:0000256" key="9">
    <source>
        <dbReference type="ARBA" id="ARBA00032232"/>
    </source>
</evidence>
<dbReference type="Pfam" id="PF00082">
    <property type="entry name" value="Peptidase_S8"/>
    <property type="match status" value="1"/>
</dbReference>
<keyword evidence="6 10" id="KW-0645">Protease</keyword>
<proteinExistence type="inferred from homology"/>
<dbReference type="InterPro" id="IPR046940">
    <property type="entry name" value="TPPII_Ig-like_sf"/>
</dbReference>
<evidence type="ECO:0000256" key="10">
    <source>
        <dbReference type="PROSITE-ProRule" id="PRU01240"/>
    </source>
</evidence>
<dbReference type="Gene3D" id="1.25.40.710">
    <property type="match status" value="1"/>
</dbReference>
<feature type="active site" description="Charge relay system" evidence="10">
    <location>
        <position position="105"/>
    </location>
</feature>
<dbReference type="Pfam" id="PF21316">
    <property type="entry name" value="TPPII_GBD"/>
    <property type="match status" value="1"/>
</dbReference>
<evidence type="ECO:0000259" key="13">
    <source>
        <dbReference type="Pfam" id="PF12583"/>
    </source>
</evidence>
<dbReference type="Proteomes" id="UP001153321">
    <property type="component" value="Chromosome 2"/>
</dbReference>
<dbReference type="InterPro" id="IPR022229">
    <property type="entry name" value="TPPII_Ig-like-2"/>
</dbReference>
<keyword evidence="17" id="KW-1185">Reference proteome</keyword>
<dbReference type="InterPro" id="IPR034051">
    <property type="entry name" value="TPP_II_domain"/>
</dbReference>
<evidence type="ECO:0000256" key="7">
    <source>
        <dbReference type="ARBA" id="ARBA00022801"/>
    </source>
</evidence>